<sequence>MINLREPTSFHEDEAPSEIQMRVSSRHLCLASPYFEKMLSGTWKESTSNQEGLYKISVSDWNVEALLIVFNIIHGHNRNVPRSIGLEMLAEVAAIVDYFDCREAVDPFHDIWIQSLKGQIPKSYGKDSTLWLSISWVFFRMDVMNKMAQLTLMNCTKTPQTMDLPFPPTLITKIEEQRQMIIRRMCRMLNELLKKLCDRVSCKQECSAMLLGSLLRQMHAKGLASLQYEWPFHGYSIESLMAILSEFSSTALSSWGYDSNGRRSTNKCSCTLQSMIKDELGVLRSSLDTLELIKIEVK</sequence>
<comment type="caution">
    <text evidence="2">The sequence shown here is derived from an EMBL/GenBank/DDBJ whole genome shotgun (WGS) entry which is preliminary data.</text>
</comment>
<dbReference type="AlphaFoldDB" id="A0A8K0SHR8"/>
<organism evidence="2 3">
    <name type="scientific">Stachybotrys elegans</name>
    <dbReference type="NCBI Taxonomy" id="80388"/>
    <lineage>
        <taxon>Eukaryota</taxon>
        <taxon>Fungi</taxon>
        <taxon>Dikarya</taxon>
        <taxon>Ascomycota</taxon>
        <taxon>Pezizomycotina</taxon>
        <taxon>Sordariomycetes</taxon>
        <taxon>Hypocreomycetidae</taxon>
        <taxon>Hypocreales</taxon>
        <taxon>Stachybotryaceae</taxon>
        <taxon>Stachybotrys</taxon>
    </lineage>
</organism>
<dbReference type="SUPFAM" id="SSF54695">
    <property type="entry name" value="POZ domain"/>
    <property type="match status" value="1"/>
</dbReference>
<dbReference type="Gene3D" id="3.30.710.10">
    <property type="entry name" value="Potassium Channel Kv1.1, Chain A"/>
    <property type="match status" value="1"/>
</dbReference>
<evidence type="ECO:0000313" key="3">
    <source>
        <dbReference type="Proteomes" id="UP000813444"/>
    </source>
</evidence>
<dbReference type="Pfam" id="PF00651">
    <property type="entry name" value="BTB"/>
    <property type="match status" value="1"/>
</dbReference>
<dbReference type="EMBL" id="JAGPNK010000015">
    <property type="protein sequence ID" value="KAH7308507.1"/>
    <property type="molecule type" value="Genomic_DNA"/>
</dbReference>
<dbReference type="Proteomes" id="UP000813444">
    <property type="component" value="Unassembled WGS sequence"/>
</dbReference>
<name>A0A8K0SHR8_9HYPO</name>
<accession>A0A8K0SHR8</accession>
<gene>
    <name evidence="2" type="ORF">B0I35DRAFT_360905</name>
</gene>
<proteinExistence type="predicted"/>
<protein>
    <recommendedName>
        <fullName evidence="1">BTB domain-containing protein</fullName>
    </recommendedName>
</protein>
<evidence type="ECO:0000313" key="2">
    <source>
        <dbReference type="EMBL" id="KAH7308507.1"/>
    </source>
</evidence>
<keyword evidence="3" id="KW-1185">Reference proteome</keyword>
<reference evidence="2" key="1">
    <citation type="journal article" date="2021" name="Nat. Commun.">
        <title>Genetic determinants of endophytism in the Arabidopsis root mycobiome.</title>
        <authorList>
            <person name="Mesny F."/>
            <person name="Miyauchi S."/>
            <person name="Thiergart T."/>
            <person name="Pickel B."/>
            <person name="Atanasova L."/>
            <person name="Karlsson M."/>
            <person name="Huettel B."/>
            <person name="Barry K.W."/>
            <person name="Haridas S."/>
            <person name="Chen C."/>
            <person name="Bauer D."/>
            <person name="Andreopoulos W."/>
            <person name="Pangilinan J."/>
            <person name="LaButti K."/>
            <person name="Riley R."/>
            <person name="Lipzen A."/>
            <person name="Clum A."/>
            <person name="Drula E."/>
            <person name="Henrissat B."/>
            <person name="Kohler A."/>
            <person name="Grigoriev I.V."/>
            <person name="Martin F.M."/>
            <person name="Hacquard S."/>
        </authorList>
    </citation>
    <scope>NUCLEOTIDE SEQUENCE</scope>
    <source>
        <strain evidence="2">MPI-CAGE-CH-0235</strain>
    </source>
</reference>
<dbReference type="InterPro" id="IPR000210">
    <property type="entry name" value="BTB/POZ_dom"/>
</dbReference>
<feature type="domain" description="BTB" evidence="1">
    <location>
        <begin position="21"/>
        <end position="112"/>
    </location>
</feature>
<dbReference type="InterPro" id="IPR011333">
    <property type="entry name" value="SKP1/BTB/POZ_sf"/>
</dbReference>
<dbReference type="OrthoDB" id="5326346at2759"/>
<evidence type="ECO:0000259" key="1">
    <source>
        <dbReference type="Pfam" id="PF00651"/>
    </source>
</evidence>